<feature type="signal peptide" evidence="3">
    <location>
        <begin position="1"/>
        <end position="33"/>
    </location>
</feature>
<dbReference type="AlphaFoldDB" id="A0A217EG98"/>
<dbReference type="InterPro" id="IPR002022">
    <property type="entry name" value="Pec_lyase"/>
</dbReference>
<dbReference type="Pfam" id="PF00544">
    <property type="entry name" value="Pectate_lyase_4"/>
    <property type="match status" value="1"/>
</dbReference>
<sequence length="346" mass="38870">MCYISYFFNVVLIMLNKFFITFTCILVTTVSHAADYPVTNLGKLTGYAKQARVTGGGSGKVVTVKDIAMLKYELLGNTPKTIVIKGRIASSSKQVLYFGSNKTIVGSFNNLNVLENIYLTSSSNSSNVIFKNLVFKHDPKIRANGDMQLYISSGNKYWIDHCSFVGHKWSANDGSLDKLLYIGETADYITISHSLFQNHKYGSIFGYSVAGYNSKYNGYPHITLSNNYYNNIDVRSPGLMRYGYYHAYNNYISNYHLGYTLAQNAKVLSEANYFEAGNEKGIVDDKKENTSFTDINSYPSSIKKYSRSLSWKVPYSYSVKAAGFARNWDINYSGAQASASKFVYPY</sequence>
<name>A0A217EG98_9GAMM</name>
<feature type="domain" description="Pectate lyase" evidence="4">
    <location>
        <begin position="57"/>
        <end position="280"/>
    </location>
</feature>
<evidence type="ECO:0000256" key="2">
    <source>
        <dbReference type="RuleBase" id="RU361173"/>
    </source>
</evidence>
<keyword evidence="3" id="KW-0732">Signal</keyword>
<proteinExistence type="inferred from homology"/>
<keyword evidence="1 2" id="KW-0456">Lyase</keyword>
<keyword evidence="2" id="KW-0624">Polysaccharide degradation</keyword>
<accession>A0A217EG98</accession>
<keyword evidence="2" id="KW-0119">Carbohydrate metabolism</keyword>
<dbReference type="InterPro" id="IPR012334">
    <property type="entry name" value="Pectin_lyas_fold"/>
</dbReference>
<protein>
    <submittedName>
        <fullName evidence="5">Pectin lyase</fullName>
    </submittedName>
</protein>
<dbReference type="PANTHER" id="PTHR31683:SF18">
    <property type="entry name" value="PECTATE LYASE 21-RELATED"/>
    <property type="match status" value="1"/>
</dbReference>
<dbReference type="Gene3D" id="2.160.20.10">
    <property type="entry name" value="Single-stranded right-handed beta-helix, Pectin lyase-like"/>
    <property type="match status" value="1"/>
</dbReference>
<dbReference type="InterPro" id="IPR011050">
    <property type="entry name" value="Pectin_lyase_fold/virulence"/>
</dbReference>
<dbReference type="Proteomes" id="UP000243463">
    <property type="component" value="Unassembled WGS sequence"/>
</dbReference>
<organism evidence="5 6">
    <name type="scientific">Acinetobacter apis</name>
    <dbReference type="NCBI Taxonomy" id="1229165"/>
    <lineage>
        <taxon>Bacteria</taxon>
        <taxon>Pseudomonadati</taxon>
        <taxon>Pseudomonadota</taxon>
        <taxon>Gammaproteobacteria</taxon>
        <taxon>Moraxellales</taxon>
        <taxon>Moraxellaceae</taxon>
        <taxon>Acinetobacter</taxon>
    </lineage>
</organism>
<comment type="similarity">
    <text evidence="2">Belongs to the polysaccharide lyase 1 family.</text>
</comment>
<evidence type="ECO:0000313" key="5">
    <source>
        <dbReference type="EMBL" id="SNQ29508.1"/>
    </source>
</evidence>
<dbReference type="SUPFAM" id="SSF51126">
    <property type="entry name" value="Pectin lyase-like"/>
    <property type="match status" value="1"/>
</dbReference>
<keyword evidence="6" id="KW-1185">Reference proteome</keyword>
<feature type="chain" id="PRO_5012894457" evidence="3">
    <location>
        <begin position="34"/>
        <end position="346"/>
    </location>
</feature>
<dbReference type="GO" id="GO:0030570">
    <property type="term" value="F:pectate lyase activity"/>
    <property type="evidence" value="ECO:0007669"/>
    <property type="project" value="InterPro"/>
</dbReference>
<reference evidence="6" key="1">
    <citation type="submission" date="2017-06" db="EMBL/GenBank/DDBJ databases">
        <authorList>
            <person name="Varghese N."/>
            <person name="Submissions S."/>
        </authorList>
    </citation>
    <scope>NUCLEOTIDE SEQUENCE [LARGE SCALE GENOMIC DNA]</scope>
    <source>
        <strain evidence="6">ANC 5114</strain>
    </source>
</reference>
<dbReference type="GO" id="GO:0000272">
    <property type="term" value="P:polysaccharide catabolic process"/>
    <property type="evidence" value="ECO:0007669"/>
    <property type="project" value="UniProtKB-KW"/>
</dbReference>
<dbReference type="InterPro" id="IPR045032">
    <property type="entry name" value="PEL"/>
</dbReference>
<dbReference type="SMART" id="SM00656">
    <property type="entry name" value="Amb_all"/>
    <property type="match status" value="1"/>
</dbReference>
<keyword evidence="2" id="KW-0964">Secreted</keyword>
<dbReference type="PANTHER" id="PTHR31683">
    <property type="entry name" value="PECTATE LYASE 18-RELATED"/>
    <property type="match status" value="1"/>
</dbReference>
<evidence type="ECO:0000259" key="4">
    <source>
        <dbReference type="SMART" id="SM00656"/>
    </source>
</evidence>
<evidence type="ECO:0000256" key="1">
    <source>
        <dbReference type="ARBA" id="ARBA00023239"/>
    </source>
</evidence>
<dbReference type="GO" id="GO:0005576">
    <property type="term" value="C:extracellular region"/>
    <property type="evidence" value="ECO:0007669"/>
    <property type="project" value="UniProtKB-SubCell"/>
</dbReference>
<evidence type="ECO:0000256" key="3">
    <source>
        <dbReference type="SAM" id="SignalP"/>
    </source>
</evidence>
<evidence type="ECO:0000313" key="6">
    <source>
        <dbReference type="Proteomes" id="UP000243463"/>
    </source>
</evidence>
<gene>
    <name evidence="5" type="ORF">SAMN05444584_1463</name>
</gene>
<comment type="subcellular location">
    <subcellularLocation>
        <location evidence="2">Secreted</location>
    </subcellularLocation>
</comment>
<dbReference type="EMBL" id="FZLN01000002">
    <property type="protein sequence ID" value="SNQ29508.1"/>
    <property type="molecule type" value="Genomic_DNA"/>
</dbReference>